<dbReference type="GO" id="GO:0000127">
    <property type="term" value="C:transcription factor TFIIIC complex"/>
    <property type="evidence" value="ECO:0007669"/>
    <property type="project" value="InterPro"/>
</dbReference>
<proteinExistence type="predicted"/>
<evidence type="ECO:0000259" key="1">
    <source>
        <dbReference type="Pfam" id="PF17682"/>
    </source>
</evidence>
<keyword evidence="2" id="KW-1185">Reference proteome</keyword>
<dbReference type="Pfam" id="PF17682">
    <property type="entry name" value="Tau95_N"/>
    <property type="match status" value="1"/>
</dbReference>
<name>A0A915LY44_MELJA</name>
<reference evidence="3" key="1">
    <citation type="submission" date="2022-11" db="UniProtKB">
        <authorList>
            <consortium name="WormBaseParasite"/>
        </authorList>
    </citation>
    <scope>IDENTIFICATION</scope>
</reference>
<dbReference type="PANTHER" id="PTHR13230">
    <property type="entry name" value="GENERAL TRANSCRIPTION FACTOR IIIC, POLYPEPTIDE 5"/>
    <property type="match status" value="1"/>
</dbReference>
<evidence type="ECO:0000313" key="2">
    <source>
        <dbReference type="Proteomes" id="UP000887561"/>
    </source>
</evidence>
<dbReference type="Proteomes" id="UP000887561">
    <property type="component" value="Unplaced"/>
</dbReference>
<organism evidence="2 3">
    <name type="scientific">Meloidogyne javanica</name>
    <name type="common">Root-knot nematode worm</name>
    <dbReference type="NCBI Taxonomy" id="6303"/>
    <lineage>
        <taxon>Eukaryota</taxon>
        <taxon>Metazoa</taxon>
        <taxon>Ecdysozoa</taxon>
        <taxon>Nematoda</taxon>
        <taxon>Chromadorea</taxon>
        <taxon>Rhabditida</taxon>
        <taxon>Tylenchina</taxon>
        <taxon>Tylenchomorpha</taxon>
        <taxon>Tylenchoidea</taxon>
        <taxon>Meloidogynidae</taxon>
        <taxon>Meloidogyninae</taxon>
        <taxon>Meloidogyne</taxon>
        <taxon>Meloidogyne incognita group</taxon>
    </lineage>
</organism>
<dbReference type="Gene3D" id="3.30.200.160">
    <property type="entry name" value="TFIIIC, subcomplex tauA, subunit Sfc1, barrel domain"/>
    <property type="match status" value="1"/>
</dbReference>
<sequence length="485" mass="56265">MNELERRFGHFLWDLFFVYCRPYSKREEIRLHRIFFRRQLTSLVINLHNAAMRKDWPTVADCLASIPAFPSKQLHSRNHFEFFNHAMGPYFPSFYLLTLQTLLESKQQINNLSAQYVKAFKAFNSTCSERHIWMDNSMFYYSQLLIFHLCNFKLEKTGPVLAGKIIKLQGDSRHRRLILLLNYCIDFEKHFLSLKKERLERINTTKLDMDEDNTLQIRDRSLLSGFSGFLDVLFEEPTTIAGLLPLADLTEKLSEEYIRYPFLLIHVHNLFELSLETLSAEPFMLDLVEQRSLQPSNFGQFDNVVSGNLRFLFMSKKMLVQQKNPNLVEFVLIEYPGVIQNVDAAVQTLGGLRTISAAHFASNPIELQFRPDNLFHSSLIAERRNQGVVFSGHLNLVIRVRKRKQEQTERKGGGGTSSINQQEKLPLIEVKCLGMVSTVYSFRAICDFQYLPLSNFNLNESVDEAHIRHDLVPILVPNDFLSSLS</sequence>
<dbReference type="GO" id="GO:0001002">
    <property type="term" value="F:RNA polymerase III type 1 promoter sequence-specific DNA binding"/>
    <property type="evidence" value="ECO:0007669"/>
    <property type="project" value="TreeGrafter"/>
</dbReference>
<dbReference type="InterPro" id="IPR042536">
    <property type="entry name" value="TFIIIC_tauA_Sfc1"/>
</dbReference>
<protein>
    <submittedName>
        <fullName evidence="3">Transcription factor IIIC subunit Tfc1/Sfc1 triple barrel domain-containing protein</fullName>
    </submittedName>
</protein>
<dbReference type="GO" id="GO:0001003">
    <property type="term" value="F:RNA polymerase III type 2 promoter sequence-specific DNA binding"/>
    <property type="evidence" value="ECO:0007669"/>
    <property type="project" value="TreeGrafter"/>
</dbReference>
<feature type="domain" description="Transcription factor IIIC subunit Tfc1/Sfc1 triple barrel" evidence="1">
    <location>
        <begin position="331"/>
        <end position="451"/>
    </location>
</feature>
<dbReference type="GO" id="GO:0006384">
    <property type="term" value="P:transcription initiation at RNA polymerase III promoter"/>
    <property type="evidence" value="ECO:0007669"/>
    <property type="project" value="InterPro"/>
</dbReference>
<dbReference type="WBParaSite" id="scaffold2247_cov148.g4517">
    <property type="protein sequence ID" value="scaffold2247_cov148.g4517"/>
    <property type="gene ID" value="scaffold2247_cov148.g4517"/>
</dbReference>
<dbReference type="InterPro" id="IPR040454">
    <property type="entry name" value="TF_IIIC_Tfc1/Sfc1"/>
</dbReference>
<dbReference type="AlphaFoldDB" id="A0A915LY44"/>
<accession>A0A915LY44</accession>
<dbReference type="InterPro" id="IPR041499">
    <property type="entry name" value="Tfc1/Sfc1_N"/>
</dbReference>
<evidence type="ECO:0000313" key="3">
    <source>
        <dbReference type="WBParaSite" id="scaffold2247_cov148.g4517"/>
    </source>
</evidence>
<dbReference type="PANTHER" id="PTHR13230:SF5">
    <property type="entry name" value="GENERAL TRANSCRIPTION FACTOR 3C POLYPEPTIDE 5"/>
    <property type="match status" value="1"/>
</dbReference>